<sequence length="53" mass="5667">MVRTHLEVKLEALMLKNVALDSFATAFASIVLPLPGGPNNNIPRAGALRPLNN</sequence>
<protein>
    <submittedName>
        <fullName evidence="1">Uncharacterized protein</fullName>
    </submittedName>
</protein>
<comment type="caution">
    <text evidence="1">The sequence shown here is derived from an EMBL/GenBank/DDBJ whole genome shotgun (WGS) entry which is preliminary data.</text>
</comment>
<proteinExistence type="predicted"/>
<dbReference type="EMBL" id="JAIWYP010000002">
    <property type="protein sequence ID" value="KAH3868643.1"/>
    <property type="molecule type" value="Genomic_DNA"/>
</dbReference>
<keyword evidence="2" id="KW-1185">Reference proteome</keyword>
<gene>
    <name evidence="1" type="ORF">DPMN_031794</name>
</gene>
<organism evidence="1 2">
    <name type="scientific">Dreissena polymorpha</name>
    <name type="common">Zebra mussel</name>
    <name type="synonym">Mytilus polymorpha</name>
    <dbReference type="NCBI Taxonomy" id="45954"/>
    <lineage>
        <taxon>Eukaryota</taxon>
        <taxon>Metazoa</taxon>
        <taxon>Spiralia</taxon>
        <taxon>Lophotrochozoa</taxon>
        <taxon>Mollusca</taxon>
        <taxon>Bivalvia</taxon>
        <taxon>Autobranchia</taxon>
        <taxon>Heteroconchia</taxon>
        <taxon>Euheterodonta</taxon>
        <taxon>Imparidentia</taxon>
        <taxon>Neoheterodontei</taxon>
        <taxon>Myida</taxon>
        <taxon>Dreissenoidea</taxon>
        <taxon>Dreissenidae</taxon>
        <taxon>Dreissena</taxon>
    </lineage>
</organism>
<reference evidence="1" key="1">
    <citation type="journal article" date="2019" name="bioRxiv">
        <title>The Genome of the Zebra Mussel, Dreissena polymorpha: A Resource for Invasive Species Research.</title>
        <authorList>
            <person name="McCartney M.A."/>
            <person name="Auch B."/>
            <person name="Kono T."/>
            <person name="Mallez S."/>
            <person name="Zhang Y."/>
            <person name="Obille A."/>
            <person name="Becker A."/>
            <person name="Abrahante J.E."/>
            <person name="Garbe J."/>
            <person name="Badalamenti J.P."/>
            <person name="Herman A."/>
            <person name="Mangelson H."/>
            <person name="Liachko I."/>
            <person name="Sullivan S."/>
            <person name="Sone E.D."/>
            <person name="Koren S."/>
            <person name="Silverstein K.A.T."/>
            <person name="Beckman K.B."/>
            <person name="Gohl D.M."/>
        </authorList>
    </citation>
    <scope>NUCLEOTIDE SEQUENCE</scope>
    <source>
        <strain evidence="1">Duluth1</strain>
        <tissue evidence="1">Whole animal</tissue>
    </source>
</reference>
<dbReference type="Proteomes" id="UP000828390">
    <property type="component" value="Unassembled WGS sequence"/>
</dbReference>
<evidence type="ECO:0000313" key="1">
    <source>
        <dbReference type="EMBL" id="KAH3868643.1"/>
    </source>
</evidence>
<evidence type="ECO:0000313" key="2">
    <source>
        <dbReference type="Proteomes" id="UP000828390"/>
    </source>
</evidence>
<reference evidence="1" key="2">
    <citation type="submission" date="2020-11" db="EMBL/GenBank/DDBJ databases">
        <authorList>
            <person name="McCartney M.A."/>
            <person name="Auch B."/>
            <person name="Kono T."/>
            <person name="Mallez S."/>
            <person name="Becker A."/>
            <person name="Gohl D.M."/>
            <person name="Silverstein K.A.T."/>
            <person name="Koren S."/>
            <person name="Bechman K.B."/>
            <person name="Herman A."/>
            <person name="Abrahante J.E."/>
            <person name="Garbe J."/>
        </authorList>
    </citation>
    <scope>NUCLEOTIDE SEQUENCE</scope>
    <source>
        <strain evidence="1">Duluth1</strain>
        <tissue evidence="1">Whole animal</tissue>
    </source>
</reference>
<dbReference type="AlphaFoldDB" id="A0A9D4M1P8"/>
<accession>A0A9D4M1P8</accession>
<name>A0A9D4M1P8_DREPO</name>